<feature type="transmembrane region" description="Helical" evidence="1">
    <location>
        <begin position="333"/>
        <end position="356"/>
    </location>
</feature>
<dbReference type="GO" id="GO:0009103">
    <property type="term" value="P:lipopolysaccharide biosynthetic process"/>
    <property type="evidence" value="ECO:0007669"/>
    <property type="project" value="TreeGrafter"/>
</dbReference>
<dbReference type="InterPro" id="IPR050879">
    <property type="entry name" value="Acyltransferase_3"/>
</dbReference>
<comment type="caution">
    <text evidence="4">The sequence shown here is derived from an EMBL/GenBank/DDBJ whole genome shotgun (WGS) entry which is preliminary data.</text>
</comment>
<feature type="transmembrane region" description="Helical" evidence="1">
    <location>
        <begin position="376"/>
        <end position="394"/>
    </location>
</feature>
<feature type="transmembrane region" description="Helical" evidence="1">
    <location>
        <begin position="49"/>
        <end position="67"/>
    </location>
</feature>
<feature type="transmembrane region" description="Helical" evidence="1">
    <location>
        <begin position="273"/>
        <end position="292"/>
    </location>
</feature>
<feature type="transmembrane region" description="Helical" evidence="1">
    <location>
        <begin position="26"/>
        <end position="43"/>
    </location>
</feature>
<keyword evidence="1" id="KW-0472">Membrane</keyword>
<feature type="transmembrane region" description="Helical" evidence="1">
    <location>
        <begin position="304"/>
        <end position="327"/>
    </location>
</feature>
<feature type="transmembrane region" description="Helical" evidence="1">
    <location>
        <begin position="212"/>
        <end position="233"/>
    </location>
</feature>
<evidence type="ECO:0000259" key="2">
    <source>
        <dbReference type="Pfam" id="PF01757"/>
    </source>
</evidence>
<feature type="transmembrane region" description="Helical" evidence="1">
    <location>
        <begin position="156"/>
        <end position="174"/>
    </location>
</feature>
<proteinExistence type="predicted"/>
<keyword evidence="1" id="KW-0812">Transmembrane</keyword>
<name>A0A7X5ZQN1_9PSEU</name>
<evidence type="ECO:0000313" key="4">
    <source>
        <dbReference type="EMBL" id="NIJ11952.1"/>
    </source>
</evidence>
<accession>A0A7X5ZQN1</accession>
<dbReference type="RefSeq" id="WP_167169991.1">
    <property type="nucleotide sequence ID" value="NZ_JAAOYM010000001.1"/>
</dbReference>
<feature type="transmembrane region" description="Helical" evidence="1">
    <location>
        <begin position="245"/>
        <end position="267"/>
    </location>
</feature>
<dbReference type="GO" id="GO:0016020">
    <property type="term" value="C:membrane"/>
    <property type="evidence" value="ECO:0007669"/>
    <property type="project" value="TreeGrafter"/>
</dbReference>
<organism evidence="4 5">
    <name type="scientific">Saccharomonospora amisosensis</name>
    <dbReference type="NCBI Taxonomy" id="1128677"/>
    <lineage>
        <taxon>Bacteria</taxon>
        <taxon>Bacillati</taxon>
        <taxon>Actinomycetota</taxon>
        <taxon>Actinomycetes</taxon>
        <taxon>Pseudonocardiales</taxon>
        <taxon>Pseudonocardiaceae</taxon>
        <taxon>Saccharomonospora</taxon>
    </lineage>
</organism>
<dbReference type="GO" id="GO:0016747">
    <property type="term" value="F:acyltransferase activity, transferring groups other than amino-acyl groups"/>
    <property type="evidence" value="ECO:0007669"/>
    <property type="project" value="InterPro"/>
</dbReference>
<reference evidence="4 5" key="1">
    <citation type="submission" date="2020-03" db="EMBL/GenBank/DDBJ databases">
        <title>Sequencing the genomes of 1000 actinobacteria strains.</title>
        <authorList>
            <person name="Klenk H.-P."/>
        </authorList>
    </citation>
    <scope>NUCLEOTIDE SEQUENCE [LARGE SCALE GENOMIC DNA]</scope>
    <source>
        <strain evidence="4 5">DSM 45685</strain>
    </source>
</reference>
<evidence type="ECO:0000256" key="1">
    <source>
        <dbReference type="SAM" id="Phobius"/>
    </source>
</evidence>
<feature type="domain" description="SGNH" evidence="3">
    <location>
        <begin position="453"/>
        <end position="665"/>
    </location>
</feature>
<dbReference type="PANTHER" id="PTHR23028:SF53">
    <property type="entry name" value="ACYL_TRANSF_3 DOMAIN-CONTAINING PROTEIN"/>
    <property type="match status" value="1"/>
</dbReference>
<gene>
    <name evidence="4" type="ORF">FHU38_002296</name>
</gene>
<protein>
    <submittedName>
        <fullName evidence="4">Peptidoglycan/LPS O-acetylase OafA/YrhL</fullName>
    </submittedName>
</protein>
<feature type="transmembrane region" description="Helical" evidence="1">
    <location>
        <begin position="88"/>
        <end position="107"/>
    </location>
</feature>
<sequence length="684" mass="75706">MSVLRASVPEGLASPTRPQRRFRPELQGLRALAAVLVVVYHVWLGRISGGVDVFFLISGFLITGQLFRAGLRGRIEFRPMWGRMIKRLFPAALTVLLATIALSVWLLPEHRWLQTIREVVASALYAENWVLAADSVNYFAQHSTASVVQHFWSLSIQGQFYLVWPLLVAAVAFFARRAGWSLRRSLFTVVGVLLAASLAYSVWLTAVDQPLAYFTSLTRIWEFALGGLLALAIEAIRVPGMLRVLLGWLGVFGLVSCGMLLQVGTVFPGYAALWPTVSAALVLVAGVTGYRVGADRILSSRPLIYLGNLSYSLYLWHWPVLLFYLIWRDQPAVGWRGGAVVIAVSTVLAALTYHLVEQPVRDSRIGVSTNWGAYRFGVAALVPVLLAAGAWQLVSTQRASFALDVDDPNHPGAMAMEAGGPILDLRASVVPPFAALPRQYAPLPDEECVDSPRHEDLRVCTIEPDGPPTRHVVLTGDSHAHQYIAALRPIVRHRGWQITTMLKGGCALTEGSKWPECASWNEAVMAEILQRRPEAVITMGTRDVRVGLRERTPEGYVAQWRVLAEAGIPVVAIRDNPRFDYEPSECVQKHGLDAWQCRQPRADMLADEPPYERLSGIPSTVSFLDFSDYFCTDRHCPPVIGNMLVYLDDNHVTAAYLETMSPMVEERMVGALGWENDPLPVASR</sequence>
<dbReference type="Pfam" id="PF19040">
    <property type="entry name" value="SGNH"/>
    <property type="match status" value="1"/>
</dbReference>
<keyword evidence="5" id="KW-1185">Reference proteome</keyword>
<dbReference type="AlphaFoldDB" id="A0A7X5ZQN1"/>
<dbReference type="InterPro" id="IPR002656">
    <property type="entry name" value="Acyl_transf_3_dom"/>
</dbReference>
<dbReference type="PANTHER" id="PTHR23028">
    <property type="entry name" value="ACETYLTRANSFERASE"/>
    <property type="match status" value="1"/>
</dbReference>
<keyword evidence="1" id="KW-1133">Transmembrane helix</keyword>
<dbReference type="InterPro" id="IPR043968">
    <property type="entry name" value="SGNH"/>
</dbReference>
<dbReference type="Proteomes" id="UP000545493">
    <property type="component" value="Unassembled WGS sequence"/>
</dbReference>
<dbReference type="Pfam" id="PF01757">
    <property type="entry name" value="Acyl_transf_3"/>
    <property type="match status" value="1"/>
</dbReference>
<feature type="transmembrane region" description="Helical" evidence="1">
    <location>
        <begin position="186"/>
        <end position="206"/>
    </location>
</feature>
<evidence type="ECO:0000313" key="5">
    <source>
        <dbReference type="Proteomes" id="UP000545493"/>
    </source>
</evidence>
<evidence type="ECO:0000259" key="3">
    <source>
        <dbReference type="Pfam" id="PF19040"/>
    </source>
</evidence>
<feature type="domain" description="Acyltransferase 3" evidence="2">
    <location>
        <begin position="25"/>
        <end position="351"/>
    </location>
</feature>
<dbReference type="EMBL" id="JAAOYM010000001">
    <property type="protein sequence ID" value="NIJ11952.1"/>
    <property type="molecule type" value="Genomic_DNA"/>
</dbReference>